<dbReference type="RefSeq" id="WP_068108716.1">
    <property type="nucleotide sequence ID" value="NZ_CP015079.1"/>
</dbReference>
<feature type="region of interest" description="Disordered" evidence="1">
    <location>
        <begin position="383"/>
        <end position="418"/>
    </location>
</feature>
<dbReference type="AlphaFoldDB" id="A0A1A9GLK6"/>
<keyword evidence="5" id="KW-1185">Reference proteome</keyword>
<protein>
    <submittedName>
        <fullName evidence="4">Uncharacterized protein</fullName>
    </submittedName>
</protein>
<evidence type="ECO:0000259" key="2">
    <source>
        <dbReference type="Pfam" id="PF22551"/>
    </source>
</evidence>
<dbReference type="Pfam" id="PF22551">
    <property type="entry name" value="TY-Chap1"/>
    <property type="match status" value="1"/>
</dbReference>
<dbReference type="Pfam" id="PF22552">
    <property type="entry name" value="TY-Chap3"/>
    <property type="match status" value="1"/>
</dbReference>
<dbReference type="OrthoDB" id="4772408at2"/>
<feature type="domain" description="TY-Chap central" evidence="2">
    <location>
        <begin position="153"/>
        <end position="284"/>
    </location>
</feature>
<evidence type="ECO:0000256" key="1">
    <source>
        <dbReference type="SAM" id="MobiDB-lite"/>
    </source>
</evidence>
<gene>
    <name evidence="4" type="ORF">I601_1931</name>
</gene>
<proteinExistence type="predicted"/>
<dbReference type="KEGG" id="ndk:I601_1931"/>
<dbReference type="InterPro" id="IPR054344">
    <property type="entry name" value="TY-Chap_N"/>
</dbReference>
<evidence type="ECO:0000313" key="5">
    <source>
        <dbReference type="Proteomes" id="UP000077868"/>
    </source>
</evidence>
<evidence type="ECO:0000259" key="3">
    <source>
        <dbReference type="Pfam" id="PF22552"/>
    </source>
</evidence>
<organism evidence="4 5">
    <name type="scientific">Nocardioides dokdonensis FR1436</name>
    <dbReference type="NCBI Taxonomy" id="1300347"/>
    <lineage>
        <taxon>Bacteria</taxon>
        <taxon>Bacillati</taxon>
        <taxon>Actinomycetota</taxon>
        <taxon>Actinomycetes</taxon>
        <taxon>Propionibacteriales</taxon>
        <taxon>Nocardioidaceae</taxon>
        <taxon>Nocardioides</taxon>
    </lineage>
</organism>
<dbReference type="STRING" id="1300347.I601_1931"/>
<dbReference type="InterPro" id="IPR054343">
    <property type="entry name" value="TY-Chap_M"/>
</dbReference>
<accession>A0A1A9GLK6</accession>
<dbReference type="PATRIC" id="fig|1300347.3.peg.1932"/>
<name>A0A1A9GLK6_9ACTN</name>
<reference evidence="4 5" key="1">
    <citation type="submission" date="2016-03" db="EMBL/GenBank/DDBJ databases">
        <title>Complete genome sequence of a soil Actinobacterium, Nocardioides dokdonensis FR1436.</title>
        <authorList>
            <person name="Kwon S.-K."/>
            <person name="Kim K."/>
            <person name="Kim J.F."/>
        </authorList>
    </citation>
    <scope>NUCLEOTIDE SEQUENCE [LARGE SCALE GENOMIC DNA]</scope>
    <source>
        <strain evidence="4 5">FR1436</strain>
    </source>
</reference>
<dbReference type="EMBL" id="CP015079">
    <property type="protein sequence ID" value="ANH38361.1"/>
    <property type="molecule type" value="Genomic_DNA"/>
</dbReference>
<evidence type="ECO:0000313" key="4">
    <source>
        <dbReference type="EMBL" id="ANH38361.1"/>
    </source>
</evidence>
<feature type="domain" description="TY-Chap N-terminal" evidence="3">
    <location>
        <begin position="9"/>
        <end position="112"/>
    </location>
</feature>
<sequence length="418" mass="45909">MTIDPTYDEAWRELRARLADHLFAMETDDELVVALDDEQEGQRYVRATVEASELWLDSVGPHRPDGPWERDQDDAGDVSWTLDLAQRECDRAADLMVAALRVTHGCLHPAFLTSDRLDLGGLRWERPVAVLAAQRPRVLADDAPLAVLVEDRQHLQQMVDATISEMLGKHPVAHDEDGDVPVPAGESVVWVQVVADRPVVGLMAILVDDIADTEAAEREVPGLQARLPYLQVRVVGDRILVRHEICAVPFAPRQLAGVLTRLCAEIDDIAGEVAGRVGGRRFLEGLLDADDHAEVQEHDGAELLAPLPADLDEHLATVVELLLDGQVEPSQVAAAYDGQRPLLVRSLVGLRTGTVVVPDVDLDLLLHTLRSGLRHLVDRLARRDEGPSRSRGPRTQQLSLLPEDEPGLDLTDPGRWAG</sequence>
<dbReference type="Proteomes" id="UP000077868">
    <property type="component" value="Chromosome"/>
</dbReference>